<name>A0A1E5WM27_9POAL</name>
<evidence type="ECO:0000313" key="2">
    <source>
        <dbReference type="Proteomes" id="UP000095767"/>
    </source>
</evidence>
<proteinExistence type="predicted"/>
<evidence type="ECO:0000313" key="1">
    <source>
        <dbReference type="EMBL" id="OEL38471.1"/>
    </source>
</evidence>
<protein>
    <submittedName>
        <fullName evidence="1">Uncharacterized protein</fullName>
    </submittedName>
</protein>
<sequence>MLKHGGHRPLKICQSKQEEPKLLYSCIPHRTYGKRGIGAFLKANAWMPHKWSMRSRQKSCCARSLSFIMLLAGESELVYLCNIVM</sequence>
<dbReference type="Proteomes" id="UP000095767">
    <property type="component" value="Unassembled WGS sequence"/>
</dbReference>
<reference evidence="1 2" key="1">
    <citation type="submission" date="2016-09" db="EMBL/GenBank/DDBJ databases">
        <title>The draft genome of Dichanthelium oligosanthes: A C3 panicoid grass species.</title>
        <authorList>
            <person name="Studer A.J."/>
            <person name="Schnable J.C."/>
            <person name="Brutnell T.P."/>
        </authorList>
    </citation>
    <scope>NUCLEOTIDE SEQUENCE [LARGE SCALE GENOMIC DNA]</scope>
    <source>
        <strain evidence="2">cv. Kellogg 1175</strain>
        <tissue evidence="1">Leaf</tissue>
    </source>
</reference>
<gene>
    <name evidence="1" type="ORF">BAE44_0000507</name>
</gene>
<dbReference type="AlphaFoldDB" id="A0A1E5WM27"/>
<organism evidence="1 2">
    <name type="scientific">Dichanthelium oligosanthes</name>
    <dbReference type="NCBI Taxonomy" id="888268"/>
    <lineage>
        <taxon>Eukaryota</taxon>
        <taxon>Viridiplantae</taxon>
        <taxon>Streptophyta</taxon>
        <taxon>Embryophyta</taxon>
        <taxon>Tracheophyta</taxon>
        <taxon>Spermatophyta</taxon>
        <taxon>Magnoliopsida</taxon>
        <taxon>Liliopsida</taxon>
        <taxon>Poales</taxon>
        <taxon>Poaceae</taxon>
        <taxon>PACMAD clade</taxon>
        <taxon>Panicoideae</taxon>
        <taxon>Panicodae</taxon>
        <taxon>Paniceae</taxon>
        <taxon>Dichantheliinae</taxon>
        <taxon>Dichanthelium</taxon>
    </lineage>
</organism>
<dbReference type="EMBL" id="LWDX02001685">
    <property type="protein sequence ID" value="OEL38471.1"/>
    <property type="molecule type" value="Genomic_DNA"/>
</dbReference>
<accession>A0A1E5WM27</accession>
<keyword evidence="2" id="KW-1185">Reference proteome</keyword>
<comment type="caution">
    <text evidence="1">The sequence shown here is derived from an EMBL/GenBank/DDBJ whole genome shotgun (WGS) entry which is preliminary data.</text>
</comment>